<dbReference type="eggNOG" id="COG0457">
    <property type="taxonomic scope" value="Bacteria"/>
</dbReference>
<evidence type="ECO:0000313" key="3">
    <source>
        <dbReference type="Proteomes" id="UP000000214"/>
    </source>
</evidence>
<sequence>MTDGLEDEIERVRRLAADVWLAMTPEQADQIQGVLSRLDRQQILSDPILLNASIMSRHLTTRAGSEREEYGLVASSAGVSEYCAKAVQTTSSIDDLIGYGRILIVGVRAAGDLARAEEIGAFVERRVAALRNGAEVGPGIWIRPGQLALHRGITQTLMGEFATAMTSYRRAWTKRGEPPRLHFAGAEAAGNSAMLAAVEGHFEVAETWLGRLGQYQDREGWASHMTYLGEYIARGILAADALDLPAARRAAELAGPATQPVELWPFLAVQETAVELVLGNPQRAYAALRAAAFTHDHDVSHSAICGGILLRALLDCLVALGEGNRVLAAAEESGLVRALVPMARVHLLSGHPEEALRLADSAARRGDLARAGPARTAPPEGGGPAEMRGRGPGGRGVRLLQPARRPLLRGDAGTGPLAGVRPVVRTVRSGAPGARGSDEPERADPDGGGAPHPDGASGAAGADHRADPGEGGRDHLHLGEHHQDPRPFDLPQAGGRQPRRGDREGPRAAPAEVAHSTR</sequence>
<dbReference type="AlphaFoldDB" id="K7RU07"/>
<dbReference type="EMBL" id="CP003493">
    <property type="protein sequence ID" value="AFV88373.1"/>
    <property type="molecule type" value="Genomic_DNA"/>
</dbReference>
<feature type="compositionally biased region" description="Low complexity" evidence="1">
    <location>
        <begin position="451"/>
        <end position="461"/>
    </location>
</feature>
<dbReference type="KEGG" id="pbo:PACID_05320"/>
<name>K7RU07_ACIA4</name>
<evidence type="ECO:0000313" key="2">
    <source>
        <dbReference type="EMBL" id="AFV88373.1"/>
    </source>
</evidence>
<dbReference type="STRING" id="1171373.PACID_05320"/>
<gene>
    <name evidence="2" type="ordered locus">PACID_05320</name>
</gene>
<reference evidence="2 3" key="1">
    <citation type="journal article" date="2012" name="BMC Genomics">
        <title>The genome sequence of Propionibacterium acidipropionici provides insights into its biotechnological and industrial potential.</title>
        <authorList>
            <person name="Parizzi L.P."/>
            <person name="Grassi M.C."/>
            <person name="Llerena L.A."/>
            <person name="Carazzolle M.F."/>
            <person name="Queiroz V.L."/>
            <person name="Lunardi I."/>
            <person name="Zeidler A.F."/>
            <person name="Teixeira P.J."/>
            <person name="Mieczkowski P."/>
            <person name="Rincones J."/>
            <person name="Pereira G.A."/>
        </authorList>
    </citation>
    <scope>NUCLEOTIDE SEQUENCE [LARGE SCALE GENOMIC DNA]</scope>
    <source>
        <strain evidence="3">ATCC 4875 / DSM 20272 / JCM 6432 / NBRC 12425 / NCIMB 8070</strain>
    </source>
</reference>
<organism evidence="2 3">
    <name type="scientific">Acidipropionibacterium acidipropionici (strain ATCC 4875 / DSM 20272 / JCM 6432 / NBRC 12425 / NCIMB 8070 / 4)</name>
    <name type="common">Propionibacterium acidipropionici</name>
    <dbReference type="NCBI Taxonomy" id="1171373"/>
    <lineage>
        <taxon>Bacteria</taxon>
        <taxon>Bacillati</taxon>
        <taxon>Actinomycetota</taxon>
        <taxon>Actinomycetes</taxon>
        <taxon>Propionibacteriales</taxon>
        <taxon>Propionibacteriaceae</taxon>
        <taxon>Acidipropionibacterium</taxon>
    </lineage>
</organism>
<feature type="region of interest" description="Disordered" evidence="1">
    <location>
        <begin position="366"/>
        <end position="518"/>
    </location>
</feature>
<feature type="compositionally biased region" description="Gly residues" evidence="1">
    <location>
        <begin position="380"/>
        <end position="396"/>
    </location>
</feature>
<accession>K7RU07</accession>
<feature type="compositionally biased region" description="Basic and acidic residues" evidence="1">
    <location>
        <begin position="436"/>
        <end position="445"/>
    </location>
</feature>
<proteinExistence type="predicted"/>
<dbReference type="Proteomes" id="UP000000214">
    <property type="component" value="Chromosome"/>
</dbReference>
<dbReference type="PATRIC" id="fig|1171373.8.peg.536"/>
<evidence type="ECO:0000256" key="1">
    <source>
        <dbReference type="SAM" id="MobiDB-lite"/>
    </source>
</evidence>
<feature type="compositionally biased region" description="Basic and acidic residues" evidence="1">
    <location>
        <begin position="462"/>
        <end position="487"/>
    </location>
</feature>
<dbReference type="HOGENOM" id="CLU_525679_0_0_11"/>
<protein>
    <submittedName>
        <fullName evidence="2">Exopolyphosphatase</fullName>
    </submittedName>
</protein>
<feature type="compositionally biased region" description="Low complexity" evidence="1">
    <location>
        <begin position="369"/>
        <end position="379"/>
    </location>
</feature>